<dbReference type="InterPro" id="IPR000914">
    <property type="entry name" value="SBP_5_dom"/>
</dbReference>
<dbReference type="PANTHER" id="PTHR30290:SF9">
    <property type="entry name" value="OLIGOPEPTIDE-BINDING PROTEIN APPA"/>
    <property type="match status" value="1"/>
</dbReference>
<accession>A0A172YF02</accession>
<dbReference type="PROSITE" id="PS01040">
    <property type="entry name" value="SBP_BACTERIAL_5"/>
    <property type="match status" value="1"/>
</dbReference>
<keyword evidence="3 4" id="KW-0732">Signal</keyword>
<dbReference type="CDD" id="cd08515">
    <property type="entry name" value="PBP2_NikA_DppA_OppA_like_10"/>
    <property type="match status" value="1"/>
</dbReference>
<feature type="domain" description="Solute-binding protein family 5" evidence="5">
    <location>
        <begin position="70"/>
        <end position="420"/>
    </location>
</feature>
<name>A0A172YF02_9GAMM</name>
<keyword evidence="7" id="KW-1185">Reference proteome</keyword>
<evidence type="ECO:0000313" key="7">
    <source>
        <dbReference type="Proteomes" id="UP000077875"/>
    </source>
</evidence>
<organism evidence="6 7">
    <name type="scientific">Halotalea alkalilenta</name>
    <dbReference type="NCBI Taxonomy" id="376489"/>
    <lineage>
        <taxon>Bacteria</taxon>
        <taxon>Pseudomonadati</taxon>
        <taxon>Pseudomonadota</taxon>
        <taxon>Gammaproteobacteria</taxon>
        <taxon>Oceanospirillales</taxon>
        <taxon>Halomonadaceae</taxon>
        <taxon>Halotalea</taxon>
    </lineage>
</organism>
<comment type="similarity">
    <text evidence="1">Belongs to the bacterial solute-binding protein 5 family.</text>
</comment>
<evidence type="ECO:0000313" key="6">
    <source>
        <dbReference type="EMBL" id="ANF57849.1"/>
    </source>
</evidence>
<keyword evidence="2" id="KW-0813">Transport</keyword>
<dbReference type="SUPFAM" id="SSF53850">
    <property type="entry name" value="Periplasmic binding protein-like II"/>
    <property type="match status" value="1"/>
</dbReference>
<dbReference type="GO" id="GO:1904680">
    <property type="term" value="F:peptide transmembrane transporter activity"/>
    <property type="evidence" value="ECO:0007669"/>
    <property type="project" value="TreeGrafter"/>
</dbReference>
<dbReference type="EMBL" id="CP015243">
    <property type="protein sequence ID" value="ANF57849.1"/>
    <property type="molecule type" value="Genomic_DNA"/>
</dbReference>
<dbReference type="Proteomes" id="UP000077875">
    <property type="component" value="Chromosome"/>
</dbReference>
<evidence type="ECO:0000256" key="3">
    <source>
        <dbReference type="ARBA" id="ARBA00022729"/>
    </source>
</evidence>
<evidence type="ECO:0000256" key="2">
    <source>
        <dbReference type="ARBA" id="ARBA00022448"/>
    </source>
</evidence>
<gene>
    <name evidence="6" type="ORF">A5892_10555</name>
</gene>
<dbReference type="InterPro" id="IPR039424">
    <property type="entry name" value="SBP_5"/>
</dbReference>
<dbReference type="KEGG" id="haa:A5892_10555"/>
<protein>
    <recommendedName>
        <fullName evidence="5">Solute-binding protein family 5 domain-containing protein</fullName>
    </recommendedName>
</protein>
<dbReference type="Gene3D" id="3.40.190.10">
    <property type="entry name" value="Periplasmic binding protein-like II"/>
    <property type="match status" value="1"/>
</dbReference>
<dbReference type="Gene3D" id="3.90.76.10">
    <property type="entry name" value="Dipeptide-binding Protein, Domain 1"/>
    <property type="match status" value="1"/>
</dbReference>
<dbReference type="GO" id="GO:0043190">
    <property type="term" value="C:ATP-binding cassette (ABC) transporter complex"/>
    <property type="evidence" value="ECO:0007669"/>
    <property type="project" value="InterPro"/>
</dbReference>
<evidence type="ECO:0000256" key="1">
    <source>
        <dbReference type="ARBA" id="ARBA00005695"/>
    </source>
</evidence>
<dbReference type="InterPro" id="IPR023765">
    <property type="entry name" value="SBP_5_CS"/>
</dbReference>
<evidence type="ECO:0000259" key="5">
    <source>
        <dbReference type="Pfam" id="PF00496"/>
    </source>
</evidence>
<dbReference type="InterPro" id="IPR030678">
    <property type="entry name" value="Peptide/Ni-bd"/>
</dbReference>
<proteinExistence type="inferred from homology"/>
<evidence type="ECO:0000256" key="4">
    <source>
        <dbReference type="SAM" id="SignalP"/>
    </source>
</evidence>
<dbReference type="GO" id="GO:0015833">
    <property type="term" value="P:peptide transport"/>
    <property type="evidence" value="ECO:0007669"/>
    <property type="project" value="TreeGrafter"/>
</dbReference>
<dbReference type="RefSeq" id="WP_190295595.1">
    <property type="nucleotide sequence ID" value="NZ_CP015243.1"/>
</dbReference>
<dbReference type="Gene3D" id="3.10.105.10">
    <property type="entry name" value="Dipeptide-binding Protein, Domain 3"/>
    <property type="match status" value="1"/>
</dbReference>
<dbReference type="PIRSF" id="PIRSF002741">
    <property type="entry name" value="MppA"/>
    <property type="match status" value="1"/>
</dbReference>
<reference evidence="6 7" key="1">
    <citation type="submission" date="2016-04" db="EMBL/GenBank/DDBJ databases">
        <title>Complete Genome Sequence of Halotalea alkalilenta IHB B 13600.</title>
        <authorList>
            <person name="Swarnkar M.K."/>
            <person name="Sharma A."/>
            <person name="Kaushal K."/>
            <person name="Soni R."/>
            <person name="Rana S."/>
            <person name="Singh A.K."/>
            <person name="Gulati A."/>
        </authorList>
    </citation>
    <scope>NUCLEOTIDE SEQUENCE [LARGE SCALE GENOMIC DNA]</scope>
    <source>
        <strain evidence="6 7">IHB B 13600</strain>
    </source>
</reference>
<dbReference type="STRING" id="376489.A5892_10555"/>
<sequence length="500" mass="55155">MKRTLAYTAAIVLGLGAVPAVAGPSDNSLVWASDSMPSSIDFYTHTIREGIVLGHHIWDTLIYRNNDTNQIEPHLAESFEWIDDTTIEFKLRHGVKFHDGSDFTADDVVGTVEYVTSHATVQSIFFLEGAEKIDDYTVRLKTKGVFPAVLEYLANVLPIYPSDYYAEVGPEGMSRQPIGTGPYRVTDVVAGERVKMEAFPDYFGGVKGKPSIEKLEFRRIAEFNTQAIELMTGNLDWIWRVPPDAVQQFEGQSQLKVESGDTLRIGFIGMDAAGRTGDTALKNLEVRRAINHAINRDGIREAMIGPGSQTIDTACAPPQFGCIATEVTTYDYDPAKAREMLAEAGYPDGFSLDFYGYRDRPVVEAIIGDLAAVGIRANLTMLQASAIAQARTEGRTPMWFQAWGSSSILDVSAGPGYWYDGSSVDYARDAETTALLNEGNTTIDPEARKAAYAKALGRISDQAFQVPIFTYALNYVYDGKLNFTPVPDETPRFFEASWNE</sequence>
<dbReference type="PANTHER" id="PTHR30290">
    <property type="entry name" value="PERIPLASMIC BINDING COMPONENT OF ABC TRANSPORTER"/>
    <property type="match status" value="1"/>
</dbReference>
<dbReference type="AlphaFoldDB" id="A0A172YF02"/>
<feature type="signal peptide" evidence="4">
    <location>
        <begin position="1"/>
        <end position="22"/>
    </location>
</feature>
<dbReference type="Pfam" id="PF00496">
    <property type="entry name" value="SBP_bac_5"/>
    <property type="match status" value="1"/>
</dbReference>
<feature type="chain" id="PRO_5008004653" description="Solute-binding protein family 5 domain-containing protein" evidence="4">
    <location>
        <begin position="23"/>
        <end position="500"/>
    </location>
</feature>
<dbReference type="GO" id="GO:0030288">
    <property type="term" value="C:outer membrane-bounded periplasmic space"/>
    <property type="evidence" value="ECO:0007669"/>
    <property type="project" value="UniProtKB-ARBA"/>
</dbReference>